<dbReference type="EMBL" id="JBHUCJ010000095">
    <property type="protein sequence ID" value="MFD3226590.1"/>
    <property type="molecule type" value="Genomic_DNA"/>
</dbReference>
<evidence type="ECO:0000313" key="1">
    <source>
        <dbReference type="EMBL" id="MFD3226590.1"/>
    </source>
</evidence>
<keyword evidence="2" id="KW-1185">Reference proteome</keyword>
<accession>A0ABW6CN51</accession>
<name>A0ABW6CN51_RAHSY</name>
<sequence>MAGTVFLNGVLEIQLKCKTQVGHQRRAMPELLCAKIHNIRLAQILKRNAFNRDKIFAF</sequence>
<dbReference type="RefSeq" id="WP_200227554.1">
    <property type="nucleotide sequence ID" value="NZ_JBHUCJ010000095.1"/>
</dbReference>
<proteinExistence type="predicted"/>
<evidence type="ECO:0008006" key="3">
    <source>
        <dbReference type="Google" id="ProtNLM"/>
    </source>
</evidence>
<gene>
    <name evidence="1" type="ORF">ACFPK4_23910</name>
</gene>
<protein>
    <recommendedName>
        <fullName evidence="3">Transposase</fullName>
    </recommendedName>
</protein>
<comment type="caution">
    <text evidence="1">The sequence shown here is derived from an EMBL/GenBank/DDBJ whole genome shotgun (WGS) entry which is preliminary data.</text>
</comment>
<evidence type="ECO:0000313" key="2">
    <source>
        <dbReference type="Proteomes" id="UP001598201"/>
    </source>
</evidence>
<reference evidence="1 2" key="1">
    <citation type="submission" date="2024-09" db="EMBL/GenBank/DDBJ databases">
        <title>Genomes of Rahnella.</title>
        <authorList>
            <person name="Mnguni F.C."/>
            <person name="Shin G.Y."/>
            <person name="Coutinho T."/>
        </authorList>
    </citation>
    <scope>NUCLEOTIDE SEQUENCE [LARGE SCALE GENOMIC DNA]</scope>
    <source>
        <strain evidence="1 2">20WA0057</strain>
    </source>
</reference>
<organism evidence="1 2">
    <name type="scientific">Rahnella sp. (strain Y9602)</name>
    <dbReference type="NCBI Taxonomy" id="2703885"/>
    <lineage>
        <taxon>Bacteria</taxon>
        <taxon>Pseudomonadati</taxon>
        <taxon>Pseudomonadota</taxon>
        <taxon>Gammaproteobacteria</taxon>
        <taxon>Enterobacterales</taxon>
        <taxon>Yersiniaceae</taxon>
        <taxon>Rahnella</taxon>
    </lineage>
</organism>
<dbReference type="Proteomes" id="UP001598201">
    <property type="component" value="Unassembled WGS sequence"/>
</dbReference>